<evidence type="ECO:0000313" key="4">
    <source>
        <dbReference type="Proteomes" id="UP000001610"/>
    </source>
</evidence>
<dbReference type="InterPro" id="IPR033964">
    <property type="entry name" value="ABBA"/>
</dbReference>
<proteinExistence type="inferred from homology"/>
<dbReference type="GO" id="GO:0009820">
    <property type="term" value="P:alkaloid metabolic process"/>
    <property type="evidence" value="ECO:0007669"/>
    <property type="project" value="InterPro"/>
</dbReference>
<dbReference type="Proteomes" id="UP000001610">
    <property type="component" value="Unassembled WGS sequence"/>
</dbReference>
<dbReference type="KEGG" id="cmt:CCM_04410"/>
<dbReference type="EMBL" id="JH126401">
    <property type="protein sequence ID" value="EGX93038.1"/>
    <property type="molecule type" value="Genomic_DNA"/>
</dbReference>
<dbReference type="InParanoid" id="G3JES9"/>
<gene>
    <name evidence="3" type="ORF">CCM_04410</name>
</gene>
<dbReference type="STRING" id="983644.G3JES9"/>
<comment type="similarity">
    <text evidence="1">Belongs to the tryptophan dimethylallyltransferase family.</text>
</comment>
<dbReference type="PANTHER" id="PTHR40627:SF4">
    <property type="entry name" value="PRENYLTRANSFERASE ASQH1-RELATED"/>
    <property type="match status" value="1"/>
</dbReference>
<dbReference type="OrthoDB" id="3354387at2759"/>
<dbReference type="eggNOG" id="ENOG502S2XP">
    <property type="taxonomic scope" value="Eukaryota"/>
</dbReference>
<dbReference type="PANTHER" id="PTHR40627">
    <property type="entry name" value="INDOLE PRENYLTRANSFERASE TDIB-RELATED"/>
    <property type="match status" value="1"/>
</dbReference>
<protein>
    <submittedName>
        <fullName evidence="3">Dimethylallyl tryptophan synthase GliD1</fullName>
    </submittedName>
</protein>
<dbReference type="GO" id="GO:0004659">
    <property type="term" value="F:prenyltransferase activity"/>
    <property type="evidence" value="ECO:0007669"/>
    <property type="project" value="TreeGrafter"/>
</dbReference>
<evidence type="ECO:0000256" key="2">
    <source>
        <dbReference type="ARBA" id="ARBA00022679"/>
    </source>
</evidence>
<sequence length="363" mass="40576">MANEVSTKSQMPPSKVWESLSLLLPSRDADCDYCWQLTGQHLAHMVQLAGYSSERQYEALLFHYYWIWNTSGSQPVIRYTIEAMGQFTGRLVDPLNQDASRELLYRLKEVIPSLDLTWNNHLLATLYDHDRSKYSKEITAGQPFTTTILIAVELNPTGLGVKTYYIPRRLGLGLDQIPLDVWKNAIAGICADGGASTKLYDFLDNPQSQTLSPAMIAVDNIKPEHSRLKFYFRSPHSTFDAIQEVMTLGGRVPALPEHLKSLQSLLASLAGTTDALAPDAELDMMPQQATLSQNSSAYAPLVLPGCGYYFNIASDLEYPEIKVFINLYVYGSDDLVLTERISKWMIEHVCIYVGMPSPAPQLG</sequence>
<keyword evidence="4" id="KW-1185">Reference proteome</keyword>
<dbReference type="Pfam" id="PF11991">
    <property type="entry name" value="Trp_DMAT"/>
    <property type="match status" value="1"/>
</dbReference>
<dbReference type="GeneID" id="18166433"/>
<dbReference type="InterPro" id="IPR017795">
    <property type="entry name" value="ABBA_NscD-like"/>
</dbReference>
<keyword evidence="2" id="KW-0808">Transferase</keyword>
<dbReference type="OMA" id="TGIDCCK"/>
<dbReference type="SFLD" id="SFLDS00036">
    <property type="entry name" value="Aromatic_Prenyltransferase"/>
    <property type="match status" value="1"/>
</dbReference>
<organism evidence="3 4">
    <name type="scientific">Cordyceps militaris (strain CM01)</name>
    <name type="common">Caterpillar fungus</name>
    <dbReference type="NCBI Taxonomy" id="983644"/>
    <lineage>
        <taxon>Eukaryota</taxon>
        <taxon>Fungi</taxon>
        <taxon>Dikarya</taxon>
        <taxon>Ascomycota</taxon>
        <taxon>Pezizomycotina</taxon>
        <taxon>Sordariomycetes</taxon>
        <taxon>Hypocreomycetidae</taxon>
        <taxon>Hypocreales</taxon>
        <taxon>Cordycipitaceae</taxon>
        <taxon>Cordyceps</taxon>
    </lineage>
</organism>
<evidence type="ECO:0000313" key="3">
    <source>
        <dbReference type="EMBL" id="EGX93038.1"/>
    </source>
</evidence>
<reference evidence="3 4" key="1">
    <citation type="journal article" date="2011" name="Genome Biol.">
        <title>Genome sequence of the insect pathogenic fungus Cordyceps militaris, a valued traditional Chinese medicine.</title>
        <authorList>
            <person name="Zheng P."/>
            <person name="Xia Y."/>
            <person name="Xiao G."/>
            <person name="Xiong C."/>
            <person name="Hu X."/>
            <person name="Zhang S."/>
            <person name="Zheng H."/>
            <person name="Huang Y."/>
            <person name="Zhou Y."/>
            <person name="Wang S."/>
            <person name="Zhao G.P."/>
            <person name="Liu X."/>
            <person name="St Leger R.J."/>
            <person name="Wang C."/>
        </authorList>
    </citation>
    <scope>NUCLEOTIDE SEQUENCE [LARGE SCALE GENOMIC DNA]</scope>
    <source>
        <strain evidence="3 4">CM01</strain>
    </source>
</reference>
<evidence type="ECO:0000256" key="1">
    <source>
        <dbReference type="ARBA" id="ARBA00010209"/>
    </source>
</evidence>
<name>G3JES9_CORMM</name>
<accession>G3JES9</accession>
<dbReference type="AlphaFoldDB" id="G3JES9"/>
<dbReference type="RefSeq" id="XP_006669621.1">
    <property type="nucleotide sequence ID" value="XM_006669558.1"/>
</dbReference>
<dbReference type="CDD" id="cd13929">
    <property type="entry name" value="PT-DMATS_CymD"/>
    <property type="match status" value="1"/>
</dbReference>
<dbReference type="VEuPathDB" id="FungiDB:CCM_04410"/>
<dbReference type="NCBIfam" id="TIGR03429">
    <property type="entry name" value="arom_pren_DMATS"/>
    <property type="match status" value="1"/>
</dbReference>
<dbReference type="HOGENOM" id="CLU_037431_2_1_1"/>